<feature type="binding site" evidence="9 12">
    <location>
        <begin position="203"/>
        <end position="204"/>
    </location>
    <ligand>
        <name>substrate</name>
    </ligand>
</feature>
<keyword evidence="7 9" id="KW-0464">Manganese</keyword>
<dbReference type="UniPathway" id="UPA00109">
    <property type="reaction ID" value="UER00186"/>
</dbReference>
<feature type="binding site" evidence="9 12">
    <location>
        <begin position="306"/>
        <end position="309"/>
    </location>
    <ligand>
        <name>substrate</name>
    </ligand>
</feature>
<dbReference type="NCBIfam" id="TIGR01307">
    <property type="entry name" value="pgm_bpd_ind"/>
    <property type="match status" value="1"/>
</dbReference>
<accession>B0NSR4</accession>
<dbReference type="FunFam" id="3.40.720.10:FF:000001">
    <property type="entry name" value="2,3-bisphosphoglycerate-independent phosphoglycerate mutase"/>
    <property type="match status" value="1"/>
</dbReference>
<keyword evidence="5 9" id="KW-0479">Metal-binding</keyword>
<dbReference type="GO" id="GO:0030145">
    <property type="term" value="F:manganese ion binding"/>
    <property type="evidence" value="ECO:0007669"/>
    <property type="project" value="UniProtKB-UniRule"/>
</dbReference>
<comment type="similarity">
    <text evidence="4 9">Belongs to the BPG-independent phosphoglycerate mutase family.</text>
</comment>
<comment type="pathway">
    <text evidence="3 9">Carbohydrate degradation; glycolysis; pyruvate from D-glyceraldehyde 3-phosphate: step 3/5.</text>
</comment>
<reference evidence="16 17" key="2">
    <citation type="submission" date="2007-11" db="EMBL/GenBank/DDBJ databases">
        <authorList>
            <person name="Fulton L."/>
            <person name="Clifton S."/>
            <person name="Fulton B."/>
            <person name="Xu J."/>
            <person name="Minx P."/>
            <person name="Pepin K.H."/>
            <person name="Johnson M."/>
            <person name="Thiruvilangam P."/>
            <person name="Bhonagiri V."/>
            <person name="Nash W.E."/>
            <person name="Mardis E.R."/>
            <person name="Wilson R.K."/>
        </authorList>
    </citation>
    <scope>NUCLEOTIDE SEQUENCE [LARGE SCALE GENOMIC DNA]</scope>
    <source>
        <strain evidence="16 17">ATCC 43183</strain>
    </source>
</reference>
<evidence type="ECO:0000256" key="8">
    <source>
        <dbReference type="ARBA" id="ARBA00023235"/>
    </source>
</evidence>
<dbReference type="eggNOG" id="COG0696">
    <property type="taxonomic scope" value="Bacteria"/>
</dbReference>
<keyword evidence="6 9" id="KW-0324">Glycolysis</keyword>
<dbReference type="SUPFAM" id="SSF64158">
    <property type="entry name" value="2,3-Bisphosphoglycerate-independent phosphoglycerate mutase, substrate-binding domain"/>
    <property type="match status" value="1"/>
</dbReference>
<feature type="binding site" evidence="9 13">
    <location>
        <position position="62"/>
    </location>
    <ligand>
        <name>Mn(2+)</name>
        <dbReference type="ChEBI" id="CHEBI:29035"/>
        <label>2</label>
    </ligand>
</feature>
<dbReference type="CDD" id="cd16010">
    <property type="entry name" value="iPGM"/>
    <property type="match status" value="1"/>
</dbReference>
<comment type="function">
    <text evidence="2 9">Catalyzes the interconversion of 2-phosphoglycerate and 3-phosphoglycerate.</text>
</comment>
<dbReference type="FunFam" id="3.40.1450.10:FF:000002">
    <property type="entry name" value="2,3-bisphosphoglycerate-independent phosphoglycerate mutase"/>
    <property type="match status" value="1"/>
</dbReference>
<evidence type="ECO:0000259" key="14">
    <source>
        <dbReference type="Pfam" id="PF01676"/>
    </source>
</evidence>
<dbReference type="HAMAP" id="MF_01038">
    <property type="entry name" value="GpmI"/>
    <property type="match status" value="1"/>
</dbReference>
<evidence type="ECO:0000256" key="5">
    <source>
        <dbReference type="ARBA" id="ARBA00022723"/>
    </source>
</evidence>
<dbReference type="Pfam" id="PF06415">
    <property type="entry name" value="iPGM_N"/>
    <property type="match status" value="1"/>
</dbReference>
<sequence>MESAPLCKCYFYFPNDIVWLLFCTFAIGKTDCKSIPFFHISRDCTIKKLIIMSKKALLMILDGWGIGDQGKDDVIFNTPTPYWDSLLATYPHSELQASGENVGLPDGQMGNSEVGHLNIGAGRIVYQDLVKINRACADGSILKNKEIVSAFSYAKEHGKNIHFMGLTSNGGVHSSFDHLFKLCDISKEYGIENTFIHCFMDGRDTDPKSGKGFIEQLTAHCEKSAGKIASIVGRFYAMDRDKRWERVKVAYDLLVNGEGKVASDMAQAMQESYDEGVTDEFIKPIVNANFDGTIKEGDVVIFFNYRNDRAKELTIVLTQQDMPEQGMHTIPGLQYYCMTPYDASFKGVHILFDKENVQNTLGEYLAANGKTQLHIAETEKYAHVTFFFNGGRETPYDAEERILVPSPKVATYDLKPEMSAYEVKDKLVEAINTKKFDFIVVNYANGDMVGHTGIYEAIEKAVKAIDECVKDTVEAAKANDYEVIIIADHGNADHALNEDGTPNTAHSLNPVPFVYVTANKNAKVENGVLADVAPSILHILGMKQPAEMTGKDLIIS</sequence>
<dbReference type="AlphaFoldDB" id="B0NSR4"/>
<dbReference type="InterPro" id="IPR011258">
    <property type="entry name" value="BPG-indep_PGM_N"/>
</dbReference>
<protein>
    <recommendedName>
        <fullName evidence="9 10">2,3-bisphosphoglycerate-independent phosphoglycerate mutase</fullName>
        <shortName evidence="9">BPG-independent PGAM</shortName>
        <shortName evidence="9">Phosphoglyceromutase</shortName>
        <shortName evidence="9">iPGM</shortName>
        <ecNumber evidence="9 10">5.4.2.12</ecNumber>
    </recommendedName>
</protein>
<dbReference type="GO" id="GO:0006007">
    <property type="term" value="P:glucose catabolic process"/>
    <property type="evidence" value="ECO:0007669"/>
    <property type="project" value="InterPro"/>
</dbReference>
<evidence type="ECO:0000256" key="9">
    <source>
        <dbReference type="HAMAP-Rule" id="MF_01038"/>
    </source>
</evidence>
<dbReference type="InterPro" id="IPR036646">
    <property type="entry name" value="PGAM_B_sf"/>
</dbReference>
<evidence type="ECO:0000259" key="15">
    <source>
        <dbReference type="Pfam" id="PF06415"/>
    </source>
</evidence>
<dbReference type="InterPro" id="IPR005995">
    <property type="entry name" value="Pgm_bpd_ind"/>
</dbReference>
<evidence type="ECO:0000256" key="4">
    <source>
        <dbReference type="ARBA" id="ARBA00008819"/>
    </source>
</evidence>
<evidence type="ECO:0000256" key="12">
    <source>
        <dbReference type="PIRSR" id="PIRSR001492-2"/>
    </source>
</evidence>
<dbReference type="HOGENOM" id="CLU_026099_2_0_10"/>
<dbReference type="SUPFAM" id="SSF53649">
    <property type="entry name" value="Alkaline phosphatase-like"/>
    <property type="match status" value="1"/>
</dbReference>
<evidence type="ECO:0000256" key="11">
    <source>
        <dbReference type="PIRSR" id="PIRSR001492-1"/>
    </source>
</evidence>
<comment type="subunit">
    <text evidence="9">Monomer.</text>
</comment>
<dbReference type="EC" id="5.4.2.12" evidence="9 10"/>
<feature type="binding site" evidence="9 13">
    <location>
        <position position="447"/>
    </location>
    <ligand>
        <name>Mn(2+)</name>
        <dbReference type="ChEBI" id="CHEBI:29035"/>
        <label>1</label>
    </ligand>
</feature>
<dbReference type="GO" id="GO:0005829">
    <property type="term" value="C:cytosol"/>
    <property type="evidence" value="ECO:0007669"/>
    <property type="project" value="TreeGrafter"/>
</dbReference>
<feature type="binding site" evidence="9 13">
    <location>
        <position position="506"/>
    </location>
    <ligand>
        <name>Mn(2+)</name>
        <dbReference type="ChEBI" id="CHEBI:29035"/>
        <label>1</label>
    </ligand>
</feature>
<evidence type="ECO:0000256" key="10">
    <source>
        <dbReference type="NCBIfam" id="TIGR01307"/>
    </source>
</evidence>
<feature type="binding site" evidence="9 13">
    <location>
        <position position="451"/>
    </location>
    <ligand>
        <name>Mn(2+)</name>
        <dbReference type="ChEBI" id="CHEBI:29035"/>
        <label>1</label>
    </ligand>
</feature>
<gene>
    <name evidence="9 16" type="primary">gpmI</name>
    <name evidence="16" type="ORF">BACSTE_02528</name>
</gene>
<evidence type="ECO:0000256" key="13">
    <source>
        <dbReference type="PIRSR" id="PIRSR001492-3"/>
    </source>
</evidence>
<dbReference type="PIRSF" id="PIRSF001492">
    <property type="entry name" value="IPGAM"/>
    <property type="match status" value="1"/>
</dbReference>
<reference evidence="16 17" key="1">
    <citation type="submission" date="2007-11" db="EMBL/GenBank/DDBJ databases">
        <title>Draft genome sequence of Bacteroides stercoris(ATCC 43183).</title>
        <authorList>
            <person name="Sudarsanam P."/>
            <person name="Ley R."/>
            <person name="Guruge J."/>
            <person name="Turnbaugh P.J."/>
            <person name="Mahowald M."/>
            <person name="Liep D."/>
            <person name="Gordon J."/>
        </authorList>
    </citation>
    <scope>NUCLEOTIDE SEQUENCE [LARGE SCALE GENOMIC DNA]</scope>
    <source>
        <strain evidence="16 17">ATCC 43183</strain>
    </source>
</reference>
<comment type="caution">
    <text evidence="16">The sequence shown here is derived from an EMBL/GenBank/DDBJ whole genome shotgun (WGS) entry which is preliminary data.</text>
</comment>
<keyword evidence="8 9" id="KW-0413">Isomerase</keyword>
<dbReference type="Proteomes" id="UP000004713">
    <property type="component" value="Unassembled WGS sequence"/>
</dbReference>
<feature type="binding site" evidence="9 13">
    <location>
        <position position="489"/>
    </location>
    <ligand>
        <name>Mn(2+)</name>
        <dbReference type="ChEBI" id="CHEBI:29035"/>
        <label>2</label>
    </ligand>
</feature>
<evidence type="ECO:0000256" key="3">
    <source>
        <dbReference type="ARBA" id="ARBA00004798"/>
    </source>
</evidence>
<feature type="binding site" evidence="9 13">
    <location>
        <position position="112"/>
    </location>
    <ligand>
        <name>Mn(2+)</name>
        <dbReference type="ChEBI" id="CHEBI:29035"/>
        <label>2</label>
    </ligand>
</feature>
<dbReference type="InterPro" id="IPR006124">
    <property type="entry name" value="Metalloenzyme"/>
</dbReference>
<feature type="active site" description="Phosphoserine intermediate" evidence="9 11">
    <location>
        <position position="112"/>
    </location>
</feature>
<feature type="domain" description="BPG-independent PGAM N-terminal" evidence="15">
    <location>
        <begin position="132"/>
        <end position="342"/>
    </location>
</feature>
<evidence type="ECO:0000313" key="16">
    <source>
        <dbReference type="EMBL" id="EDS14840.1"/>
    </source>
</evidence>
<dbReference type="EMBL" id="ABFZ02000020">
    <property type="protein sequence ID" value="EDS14840.1"/>
    <property type="molecule type" value="Genomic_DNA"/>
</dbReference>
<dbReference type="GO" id="GO:0004619">
    <property type="term" value="F:phosphoglycerate mutase activity"/>
    <property type="evidence" value="ECO:0007669"/>
    <property type="project" value="UniProtKB-UniRule"/>
</dbReference>
<evidence type="ECO:0000256" key="7">
    <source>
        <dbReference type="ARBA" id="ARBA00023211"/>
    </source>
</evidence>
<name>B0NSR4_BACSE</name>
<evidence type="ECO:0000256" key="6">
    <source>
        <dbReference type="ARBA" id="ARBA00023152"/>
    </source>
</evidence>
<evidence type="ECO:0000256" key="2">
    <source>
        <dbReference type="ARBA" id="ARBA00002315"/>
    </source>
</evidence>
<dbReference type="Gene3D" id="3.40.720.10">
    <property type="entry name" value="Alkaline Phosphatase, subunit A"/>
    <property type="match status" value="1"/>
</dbReference>
<comment type="cofactor">
    <cofactor evidence="9">
        <name>Mn(2+)</name>
        <dbReference type="ChEBI" id="CHEBI:29035"/>
    </cofactor>
    <text evidence="9">Binds 2 manganese ions per subunit.</text>
</comment>
<feature type="binding site" evidence="9 12">
    <location>
        <position position="173"/>
    </location>
    <ligand>
        <name>substrate</name>
    </ligand>
</feature>
<comment type="catalytic activity">
    <reaction evidence="1 9">
        <text>(2R)-2-phosphoglycerate = (2R)-3-phosphoglycerate</text>
        <dbReference type="Rhea" id="RHEA:15901"/>
        <dbReference type="ChEBI" id="CHEBI:58272"/>
        <dbReference type="ChEBI" id="CHEBI:58289"/>
        <dbReference type="EC" id="5.4.2.12"/>
    </reaction>
</comment>
<proteinExistence type="inferred from homology"/>
<dbReference type="GO" id="GO:0006096">
    <property type="term" value="P:glycolytic process"/>
    <property type="evidence" value="ECO:0007669"/>
    <property type="project" value="UniProtKB-UniRule"/>
</dbReference>
<organism evidence="16 17">
    <name type="scientific">Bacteroides stercoris ATCC 43183</name>
    <dbReference type="NCBI Taxonomy" id="449673"/>
    <lineage>
        <taxon>Bacteria</taxon>
        <taxon>Pseudomonadati</taxon>
        <taxon>Bacteroidota</taxon>
        <taxon>Bacteroidia</taxon>
        <taxon>Bacteroidales</taxon>
        <taxon>Bacteroidaceae</taxon>
        <taxon>Bacteroides</taxon>
    </lineage>
</organism>
<feature type="domain" description="Metalloenzyme" evidence="14">
    <location>
        <begin position="54"/>
        <end position="543"/>
    </location>
</feature>
<dbReference type="Gene3D" id="3.40.1450.10">
    <property type="entry name" value="BPG-independent phosphoglycerate mutase, domain B"/>
    <property type="match status" value="1"/>
</dbReference>
<dbReference type="InterPro" id="IPR017850">
    <property type="entry name" value="Alkaline_phosphatase_core_sf"/>
</dbReference>
<evidence type="ECO:0000313" key="17">
    <source>
        <dbReference type="Proteomes" id="UP000004713"/>
    </source>
</evidence>
<dbReference type="PANTHER" id="PTHR31637:SF0">
    <property type="entry name" value="2,3-BISPHOSPHOGLYCERATE-INDEPENDENT PHOSPHOGLYCERATE MUTASE"/>
    <property type="match status" value="1"/>
</dbReference>
<feature type="binding site" evidence="9 12">
    <location>
        <position position="380"/>
    </location>
    <ligand>
        <name>substrate</name>
    </ligand>
</feature>
<feature type="binding site" evidence="9 13">
    <location>
        <position position="488"/>
    </location>
    <ligand>
        <name>Mn(2+)</name>
        <dbReference type="ChEBI" id="CHEBI:29035"/>
        <label>2</label>
    </ligand>
</feature>
<dbReference type="PANTHER" id="PTHR31637">
    <property type="entry name" value="2,3-BISPHOSPHOGLYCERATE-INDEPENDENT PHOSPHOGLYCERATE MUTASE"/>
    <property type="match status" value="1"/>
</dbReference>
<dbReference type="Pfam" id="PF01676">
    <property type="entry name" value="Metalloenzyme"/>
    <property type="match status" value="1"/>
</dbReference>
<feature type="binding site" evidence="9 12">
    <location>
        <position position="234"/>
    </location>
    <ligand>
        <name>substrate</name>
    </ligand>
</feature>
<evidence type="ECO:0000256" key="1">
    <source>
        <dbReference type="ARBA" id="ARBA00000370"/>
    </source>
</evidence>
<feature type="binding site" evidence="9 12">
    <location>
        <position position="240"/>
    </location>
    <ligand>
        <name>substrate</name>
    </ligand>
</feature>